<keyword evidence="5" id="KW-1185">Reference proteome</keyword>
<dbReference type="PANTHER" id="PTHR23176:SF134">
    <property type="entry name" value="RHO-TYPE GTPASE-ACTIVATING PROTEIN"/>
    <property type="match status" value="1"/>
</dbReference>
<dbReference type="GO" id="GO:0007165">
    <property type="term" value="P:signal transduction"/>
    <property type="evidence" value="ECO:0007669"/>
    <property type="project" value="InterPro"/>
</dbReference>
<dbReference type="PROSITE" id="PS50238">
    <property type="entry name" value="RHOGAP"/>
    <property type="match status" value="1"/>
</dbReference>
<feature type="compositionally biased region" description="Basic and acidic residues" evidence="2">
    <location>
        <begin position="418"/>
        <end position="434"/>
    </location>
</feature>
<feature type="region of interest" description="Disordered" evidence="2">
    <location>
        <begin position="269"/>
        <end position="292"/>
    </location>
</feature>
<feature type="compositionally biased region" description="Low complexity" evidence="2">
    <location>
        <begin position="435"/>
        <end position="450"/>
    </location>
</feature>
<proteinExistence type="predicted"/>
<dbReference type="OrthoDB" id="79452at2759"/>
<feature type="compositionally biased region" description="Pro residues" evidence="2">
    <location>
        <begin position="393"/>
        <end position="403"/>
    </location>
</feature>
<evidence type="ECO:0000256" key="2">
    <source>
        <dbReference type="SAM" id="MobiDB-lite"/>
    </source>
</evidence>
<feature type="region of interest" description="Disordered" evidence="2">
    <location>
        <begin position="215"/>
        <end position="243"/>
    </location>
</feature>
<dbReference type="Pfam" id="PF00620">
    <property type="entry name" value="RhoGAP"/>
    <property type="match status" value="1"/>
</dbReference>
<evidence type="ECO:0000313" key="4">
    <source>
        <dbReference type="EMBL" id="RKO84257.1"/>
    </source>
</evidence>
<feature type="region of interest" description="Disordered" evidence="2">
    <location>
        <begin position="354"/>
        <end position="456"/>
    </location>
</feature>
<dbReference type="EMBL" id="ML000310">
    <property type="protein sequence ID" value="RKO84257.1"/>
    <property type="molecule type" value="Genomic_DNA"/>
</dbReference>
<protein>
    <submittedName>
        <fullName evidence="4">RhoGAP domain-containing protein</fullName>
    </submittedName>
</protein>
<reference evidence="5" key="1">
    <citation type="journal article" date="2018" name="Nat. Microbiol.">
        <title>Leveraging single-cell genomics to expand the fungal tree of life.</title>
        <authorList>
            <person name="Ahrendt S.R."/>
            <person name="Quandt C.A."/>
            <person name="Ciobanu D."/>
            <person name="Clum A."/>
            <person name="Salamov A."/>
            <person name="Andreopoulos B."/>
            <person name="Cheng J.F."/>
            <person name="Woyke T."/>
            <person name="Pelin A."/>
            <person name="Henrissat B."/>
            <person name="Reynolds N.K."/>
            <person name="Benny G.L."/>
            <person name="Smith M.E."/>
            <person name="James T.Y."/>
            <person name="Grigoriev I.V."/>
        </authorList>
    </citation>
    <scope>NUCLEOTIDE SEQUENCE [LARGE SCALE GENOMIC DNA]</scope>
</reference>
<feature type="compositionally biased region" description="Low complexity" evidence="2">
    <location>
        <begin position="273"/>
        <end position="292"/>
    </location>
</feature>
<dbReference type="GO" id="GO:0005737">
    <property type="term" value="C:cytoplasm"/>
    <property type="evidence" value="ECO:0007669"/>
    <property type="project" value="TreeGrafter"/>
</dbReference>
<evidence type="ECO:0000259" key="3">
    <source>
        <dbReference type="PROSITE" id="PS50238"/>
    </source>
</evidence>
<feature type="domain" description="Rho-GAP" evidence="3">
    <location>
        <begin position="1"/>
        <end position="210"/>
    </location>
</feature>
<organism evidence="4 5">
    <name type="scientific">Blyttiomyces helicus</name>
    <dbReference type="NCBI Taxonomy" id="388810"/>
    <lineage>
        <taxon>Eukaryota</taxon>
        <taxon>Fungi</taxon>
        <taxon>Fungi incertae sedis</taxon>
        <taxon>Chytridiomycota</taxon>
        <taxon>Chytridiomycota incertae sedis</taxon>
        <taxon>Chytridiomycetes</taxon>
        <taxon>Chytridiomycetes incertae sedis</taxon>
        <taxon>Blyttiomyces</taxon>
    </lineage>
</organism>
<name>A0A4V1IPU3_9FUNG</name>
<dbReference type="InterPro" id="IPR050729">
    <property type="entry name" value="Rho-GAP"/>
</dbReference>
<sequence length="456" mass="48574">MRKEEKPDAIPALLDKCLKAVESRGLDKEGIYRVSGKVTDVTDLKARLEENLDNIDLESDHWDIHVVAALIKMYLRQLPVPVIEFSPQERAEFARHIEPSRTAELRKRIKALPKGHKPVLKRLADHLALVAAHSGQNKMTLQNLALIFTPFMFQAQQDLVEAAPTGALATTAANFFRSSTTTEKVDLTQFEYFKSDGILEELIVKREAVFSNELPGPPMGRHSPYESMPVSSSPPPGTPPAAAARGLLFVAGSGSIPTRMDSLPAAQDATLTAPPRRSLSRSPLAGSSVSSLASLEDHNTLAQIPTPTPAPSAIPQSTATTIPVAAQSISIALSLPEIPTSPITSPILKAVSAATAGPPSDDYVPAPAPAPADQTPTLNVDTPPAESREAAPSLPPASLPVPVPDVAVSDLEPPFVSKRKESLPRSPARADHDLAPQPIVPAVQPAEQPASEPPRE</sequence>
<dbReference type="AlphaFoldDB" id="A0A4V1IPU3"/>
<evidence type="ECO:0000256" key="1">
    <source>
        <dbReference type="ARBA" id="ARBA00022468"/>
    </source>
</evidence>
<keyword evidence="1" id="KW-0343">GTPase activation</keyword>
<dbReference type="CDD" id="cd00159">
    <property type="entry name" value="RhoGAP"/>
    <property type="match status" value="1"/>
</dbReference>
<dbReference type="Gene3D" id="1.10.555.10">
    <property type="entry name" value="Rho GTPase activation protein"/>
    <property type="match status" value="1"/>
</dbReference>
<dbReference type="PANTHER" id="PTHR23176">
    <property type="entry name" value="RHO/RAC/CDC GTPASE-ACTIVATING PROTEIN"/>
    <property type="match status" value="1"/>
</dbReference>
<evidence type="ECO:0000313" key="5">
    <source>
        <dbReference type="Proteomes" id="UP000269721"/>
    </source>
</evidence>
<dbReference type="GO" id="GO:0005096">
    <property type="term" value="F:GTPase activator activity"/>
    <property type="evidence" value="ECO:0007669"/>
    <property type="project" value="UniProtKB-KW"/>
</dbReference>
<gene>
    <name evidence="4" type="ORF">BDK51DRAFT_40837</name>
</gene>
<accession>A0A4V1IPU3</accession>
<dbReference type="InterPro" id="IPR008936">
    <property type="entry name" value="Rho_GTPase_activation_prot"/>
</dbReference>
<dbReference type="SMART" id="SM00324">
    <property type="entry name" value="RhoGAP"/>
    <property type="match status" value="1"/>
</dbReference>
<dbReference type="SUPFAM" id="SSF48350">
    <property type="entry name" value="GTPase activation domain, GAP"/>
    <property type="match status" value="1"/>
</dbReference>
<dbReference type="Proteomes" id="UP000269721">
    <property type="component" value="Unassembled WGS sequence"/>
</dbReference>
<dbReference type="InterPro" id="IPR000198">
    <property type="entry name" value="RhoGAP_dom"/>
</dbReference>